<dbReference type="PRINTS" id="PR00084">
    <property type="entry name" value="MTLDHDRGNASE"/>
</dbReference>
<dbReference type="InterPro" id="IPR023027">
    <property type="entry name" value="Mannitol_DH_CS"/>
</dbReference>
<dbReference type="EMBL" id="NKUF01000003">
    <property type="protein sequence ID" value="PYD64290.1"/>
    <property type="molecule type" value="Genomic_DNA"/>
</dbReference>
<dbReference type="Gene3D" id="1.10.1040.10">
    <property type="entry name" value="N-(1-d-carboxylethyl)-l-norvaline Dehydrogenase, domain 2"/>
    <property type="match status" value="1"/>
</dbReference>
<protein>
    <submittedName>
        <fullName evidence="5">Polyol:NADP oxidoreductase</fullName>
    </submittedName>
</protein>
<comment type="caution">
    <text evidence="5">The sequence shown here is derived from an EMBL/GenBank/DDBJ whole genome shotgun (WGS) entry which is preliminary data.</text>
</comment>
<dbReference type="SUPFAM" id="SSF48179">
    <property type="entry name" value="6-phosphogluconate dehydrogenase C-terminal domain-like"/>
    <property type="match status" value="1"/>
</dbReference>
<feature type="domain" description="Mannitol dehydrogenase C-terminal" evidence="4">
    <location>
        <begin position="288"/>
        <end position="474"/>
    </location>
</feature>
<dbReference type="InterPro" id="IPR013118">
    <property type="entry name" value="Mannitol_DH_C"/>
</dbReference>
<dbReference type="Gene3D" id="3.40.50.720">
    <property type="entry name" value="NAD(P)-binding Rossmann-like Domain"/>
    <property type="match status" value="1"/>
</dbReference>
<dbReference type="AlphaFoldDB" id="A0A318PV02"/>
<dbReference type="InterPro" id="IPR013328">
    <property type="entry name" value="6PGD_dom2"/>
</dbReference>
<dbReference type="Pfam" id="PF08125">
    <property type="entry name" value="Mannitol_dh_C"/>
    <property type="match status" value="1"/>
</dbReference>
<proteinExistence type="predicted"/>
<dbReference type="InterPro" id="IPR000669">
    <property type="entry name" value="Mannitol_DH"/>
</dbReference>
<dbReference type="PANTHER" id="PTHR43362:SF1">
    <property type="entry name" value="MANNITOL DEHYDROGENASE 2-RELATED"/>
    <property type="match status" value="1"/>
</dbReference>
<dbReference type="GO" id="GO:0019594">
    <property type="term" value="P:mannitol metabolic process"/>
    <property type="evidence" value="ECO:0007669"/>
    <property type="project" value="InterPro"/>
</dbReference>
<dbReference type="Proteomes" id="UP000248301">
    <property type="component" value="Unassembled WGS sequence"/>
</dbReference>
<organism evidence="5 6">
    <name type="scientific">Gluconacetobacter entanii</name>
    <dbReference type="NCBI Taxonomy" id="108528"/>
    <lineage>
        <taxon>Bacteria</taxon>
        <taxon>Pseudomonadati</taxon>
        <taxon>Pseudomonadota</taxon>
        <taxon>Alphaproteobacteria</taxon>
        <taxon>Acetobacterales</taxon>
        <taxon>Acetobacteraceae</taxon>
        <taxon>Gluconacetobacter</taxon>
    </lineage>
</organism>
<dbReference type="PANTHER" id="PTHR43362">
    <property type="entry name" value="MANNITOL DEHYDROGENASE DSF1-RELATED"/>
    <property type="match status" value="1"/>
</dbReference>
<dbReference type="InterPro" id="IPR036291">
    <property type="entry name" value="NAD(P)-bd_dom_sf"/>
</dbReference>
<feature type="domain" description="Mannitol dehydrogenase N-terminal" evidence="3">
    <location>
        <begin position="27"/>
        <end position="279"/>
    </location>
</feature>
<dbReference type="InterPro" id="IPR013131">
    <property type="entry name" value="Mannitol_DH_N"/>
</dbReference>
<reference evidence="5 6" key="1">
    <citation type="submission" date="2017-07" db="EMBL/GenBank/DDBJ databases">
        <title>A draft genome sequence of Gluconacetobacter entanii LTH 4560.</title>
        <authorList>
            <person name="Skraban J."/>
            <person name="Cleenwerck I."/>
            <person name="Vandamme P."/>
            <person name="Trcek J."/>
        </authorList>
    </citation>
    <scope>NUCLEOTIDE SEQUENCE [LARGE SCALE GENOMIC DNA]</scope>
    <source>
        <strain evidence="5 6">LTH 4560</strain>
    </source>
</reference>
<dbReference type="PROSITE" id="PS00974">
    <property type="entry name" value="MANNITOL_DHGENASE"/>
    <property type="match status" value="1"/>
</dbReference>
<dbReference type="Pfam" id="PF01232">
    <property type="entry name" value="Mannitol_dh"/>
    <property type="match status" value="1"/>
</dbReference>
<dbReference type="InterPro" id="IPR008927">
    <property type="entry name" value="6-PGluconate_DH-like_C_sf"/>
</dbReference>
<dbReference type="RefSeq" id="WP_110912441.1">
    <property type="nucleotide sequence ID" value="NZ_NKUF01000003.1"/>
</dbReference>
<dbReference type="GO" id="GO:0016616">
    <property type="term" value="F:oxidoreductase activity, acting on the CH-OH group of donors, NAD or NADP as acceptor"/>
    <property type="evidence" value="ECO:0007669"/>
    <property type="project" value="TreeGrafter"/>
</dbReference>
<dbReference type="OrthoDB" id="271711at2"/>
<evidence type="ECO:0000259" key="4">
    <source>
        <dbReference type="Pfam" id="PF08125"/>
    </source>
</evidence>
<evidence type="ECO:0000259" key="3">
    <source>
        <dbReference type="Pfam" id="PF01232"/>
    </source>
</evidence>
<keyword evidence="1" id="KW-0560">Oxidoreductase</keyword>
<name>A0A318PV02_9PROT</name>
<sequence length="487" mass="53152">MLNKAILGNLPEGVRGPEYDPATLTPGIVHFGVGNFFRAHEAWYVERCLDRGKPGPCGIVGVGLTSGARSERKAETFRAQDGLYSLTEVEADGTRSVRVIGVLRDYLLAPADPQAVLARLCDPAIRIVSMTITEGGYNIDEETGEFRIDNPRVEADLANPQAPATVFGFVVEALRRRRAAGTGPFTVMSCDNLRHNGQVARTAFVGYARAYDPDLAQWIEANVTFPCSMVDRITPSVDGAMRDLLNRESGLDDALPVLAEGFSQWVLEDSFCAGRPALETAGVQFVSDVTGYEQVKVRMLNAAHVTLGALGLLLGYRYVHDAIADADLHRFINAYLQKDVMTQIHAPQGLDLDAYRRQVISRFSNRAVADTLLRICSDGASKSQVFWTDTVRRSLQSGHDLSRIAFGLAAYLEMLRGSSEKGDTYTPLEPTLTEGQVALARDPDFAAALALPAFDGWRDVQTPELTQAIVAARRAIREHGVRASLPD</sequence>
<dbReference type="InterPro" id="IPR050988">
    <property type="entry name" value="Mannitol_DH/Oxidoreductase"/>
</dbReference>
<evidence type="ECO:0000256" key="2">
    <source>
        <dbReference type="ARBA" id="ARBA00023027"/>
    </source>
</evidence>
<evidence type="ECO:0000313" key="5">
    <source>
        <dbReference type="EMBL" id="PYD64290.1"/>
    </source>
</evidence>
<accession>A0A318PV02</accession>
<gene>
    <name evidence="5" type="ORF">CFR72_02210</name>
</gene>
<dbReference type="SUPFAM" id="SSF51735">
    <property type="entry name" value="NAD(P)-binding Rossmann-fold domains"/>
    <property type="match status" value="1"/>
</dbReference>
<evidence type="ECO:0000313" key="6">
    <source>
        <dbReference type="Proteomes" id="UP000248301"/>
    </source>
</evidence>
<keyword evidence="2" id="KW-0520">NAD</keyword>
<evidence type="ECO:0000256" key="1">
    <source>
        <dbReference type="ARBA" id="ARBA00023002"/>
    </source>
</evidence>